<feature type="domain" description="ZAD" evidence="12">
    <location>
        <begin position="4"/>
        <end position="83"/>
    </location>
</feature>
<dbReference type="GO" id="GO:0008270">
    <property type="term" value="F:zinc ion binding"/>
    <property type="evidence" value="ECO:0007669"/>
    <property type="project" value="UniProtKB-UniRule"/>
</dbReference>
<dbReference type="PROSITE" id="PS00028">
    <property type="entry name" value="ZINC_FINGER_C2H2_1"/>
    <property type="match status" value="3"/>
</dbReference>
<dbReference type="SMART" id="SM00355">
    <property type="entry name" value="ZnF_C2H2"/>
    <property type="match status" value="6"/>
</dbReference>
<feature type="binding site" evidence="9">
    <location>
        <position position="56"/>
    </location>
    <ligand>
        <name>Zn(2+)</name>
        <dbReference type="ChEBI" id="CHEBI:29105"/>
    </ligand>
</feature>
<feature type="binding site" evidence="9">
    <location>
        <position position="59"/>
    </location>
    <ligand>
        <name>Zn(2+)</name>
        <dbReference type="ChEBI" id="CHEBI:29105"/>
    </ligand>
</feature>
<proteinExistence type="inferred from homology"/>
<dbReference type="PROSITE" id="PS51915">
    <property type="entry name" value="ZAD"/>
    <property type="match status" value="1"/>
</dbReference>
<dbReference type="InParanoid" id="D6WM79"/>
<keyword evidence="4 8" id="KW-0863">Zinc-finger</keyword>
<feature type="domain" description="C2H2-type" evidence="11">
    <location>
        <begin position="257"/>
        <end position="285"/>
    </location>
</feature>
<dbReference type="Gene3D" id="3.30.160.60">
    <property type="entry name" value="Classic Zinc Finger"/>
    <property type="match status" value="5"/>
</dbReference>
<dbReference type="InterPro" id="IPR036236">
    <property type="entry name" value="Znf_C2H2_sf"/>
</dbReference>
<dbReference type="PANTHER" id="PTHR24388:SF53">
    <property type="entry name" value="CHORION TRANSCRIPTION FACTOR CF2-RELATED"/>
    <property type="match status" value="1"/>
</dbReference>
<dbReference type="GO" id="GO:0006357">
    <property type="term" value="P:regulation of transcription by RNA polymerase II"/>
    <property type="evidence" value="ECO:0000318"/>
    <property type="project" value="GO_Central"/>
</dbReference>
<dbReference type="FunFam" id="3.30.160.60:FF:000604">
    <property type="entry name" value="Histone H4 transcription factor-like Protein"/>
    <property type="match status" value="1"/>
</dbReference>
<dbReference type="Pfam" id="PF00096">
    <property type="entry name" value="zf-C2H2"/>
    <property type="match status" value="2"/>
</dbReference>
<feature type="domain" description="C2H2-type" evidence="11">
    <location>
        <begin position="228"/>
        <end position="255"/>
    </location>
</feature>
<dbReference type="InterPro" id="IPR050527">
    <property type="entry name" value="Snail/Krueppel_Znf"/>
</dbReference>
<dbReference type="PROSITE" id="PS50157">
    <property type="entry name" value="ZINC_FINGER_C2H2_2"/>
    <property type="match status" value="5"/>
</dbReference>
<dbReference type="SMART" id="SM00868">
    <property type="entry name" value="zf-AD"/>
    <property type="match status" value="1"/>
</dbReference>
<evidence type="ECO:0000259" key="12">
    <source>
        <dbReference type="PROSITE" id="PS51915"/>
    </source>
</evidence>
<organism evidence="13 14">
    <name type="scientific">Tribolium castaneum</name>
    <name type="common">Red flour beetle</name>
    <dbReference type="NCBI Taxonomy" id="7070"/>
    <lineage>
        <taxon>Eukaryota</taxon>
        <taxon>Metazoa</taxon>
        <taxon>Ecdysozoa</taxon>
        <taxon>Arthropoda</taxon>
        <taxon>Hexapoda</taxon>
        <taxon>Insecta</taxon>
        <taxon>Pterygota</taxon>
        <taxon>Neoptera</taxon>
        <taxon>Endopterygota</taxon>
        <taxon>Coleoptera</taxon>
        <taxon>Polyphaga</taxon>
        <taxon>Cucujiformia</taxon>
        <taxon>Tenebrionidae</taxon>
        <taxon>Tenebrionidae incertae sedis</taxon>
        <taxon>Tribolium</taxon>
    </lineage>
</organism>
<keyword evidence="5 9" id="KW-0862">Zinc</keyword>
<feature type="binding site" evidence="9">
    <location>
        <position position="6"/>
    </location>
    <ligand>
        <name>Zn(2+)</name>
        <dbReference type="ChEBI" id="CHEBI:29105"/>
    </ligand>
</feature>
<dbReference type="GO" id="GO:0005694">
    <property type="term" value="C:chromosome"/>
    <property type="evidence" value="ECO:0000318"/>
    <property type="project" value="GO_Central"/>
</dbReference>
<dbReference type="Proteomes" id="UP000007266">
    <property type="component" value="Linkage group 5"/>
</dbReference>
<feature type="region of interest" description="Disordered" evidence="10">
    <location>
        <begin position="134"/>
        <end position="163"/>
    </location>
</feature>
<evidence type="ECO:0000259" key="11">
    <source>
        <dbReference type="PROSITE" id="PS50157"/>
    </source>
</evidence>
<dbReference type="SUPFAM" id="SSF57667">
    <property type="entry name" value="beta-beta-alpha zinc fingers"/>
    <property type="match status" value="3"/>
</dbReference>
<feature type="domain" description="C2H2-type" evidence="11">
    <location>
        <begin position="200"/>
        <end position="227"/>
    </location>
</feature>
<keyword evidence="3" id="KW-0677">Repeat</keyword>
<evidence type="ECO:0000256" key="6">
    <source>
        <dbReference type="ARBA" id="ARBA00023242"/>
    </source>
</evidence>
<evidence type="ECO:0000256" key="5">
    <source>
        <dbReference type="ARBA" id="ARBA00022833"/>
    </source>
</evidence>
<dbReference type="GO" id="GO:0005634">
    <property type="term" value="C:nucleus"/>
    <property type="evidence" value="ECO:0007669"/>
    <property type="project" value="UniProtKB-SubCell"/>
</dbReference>
<keyword evidence="2 9" id="KW-0479">Metal-binding</keyword>
<name>D6WM79_TRICA</name>
<evidence type="ECO:0000256" key="4">
    <source>
        <dbReference type="ARBA" id="ARBA00022771"/>
    </source>
</evidence>
<dbReference type="eggNOG" id="KOG1721">
    <property type="taxonomic scope" value="Eukaryota"/>
</dbReference>
<dbReference type="InterPro" id="IPR013087">
    <property type="entry name" value="Znf_C2H2_type"/>
</dbReference>
<evidence type="ECO:0000256" key="8">
    <source>
        <dbReference type="PROSITE-ProRule" id="PRU00042"/>
    </source>
</evidence>
<dbReference type="AlphaFoldDB" id="D6WM79"/>
<reference evidence="13 14" key="2">
    <citation type="journal article" date="2010" name="Nucleic Acids Res.">
        <title>BeetleBase in 2010: revisions to provide comprehensive genomic information for Tribolium castaneum.</title>
        <authorList>
            <person name="Kim H.S."/>
            <person name="Murphy T."/>
            <person name="Xia J."/>
            <person name="Caragea D."/>
            <person name="Park Y."/>
            <person name="Beeman R.W."/>
            <person name="Lorenzen M.D."/>
            <person name="Butcher S."/>
            <person name="Manak J.R."/>
            <person name="Brown S.J."/>
        </authorList>
    </citation>
    <scope>GENOME REANNOTATION</scope>
    <source>
        <strain evidence="13 14">Georgia GA2</strain>
    </source>
</reference>
<dbReference type="PANTHER" id="PTHR24388">
    <property type="entry name" value="ZINC FINGER PROTEIN"/>
    <property type="match status" value="1"/>
</dbReference>
<dbReference type="EMBL" id="KQ971343">
    <property type="protein sequence ID" value="EFA04233.2"/>
    <property type="molecule type" value="Genomic_DNA"/>
</dbReference>
<feature type="compositionally biased region" description="Basic residues" evidence="10">
    <location>
        <begin position="145"/>
        <end position="156"/>
    </location>
</feature>
<gene>
    <name evidence="13" type="primary">AUGUSTUS-3.0.2_14485</name>
    <name evidence="13" type="ORF">TcasGA2_TC014485</name>
</gene>
<feature type="domain" description="C2H2-type" evidence="11">
    <location>
        <begin position="329"/>
        <end position="352"/>
    </location>
</feature>
<comment type="subcellular location">
    <subcellularLocation>
        <location evidence="1">Nucleus</location>
    </subcellularLocation>
</comment>
<dbReference type="FunFam" id="3.30.160.60:FF:000446">
    <property type="entry name" value="Zinc finger protein"/>
    <property type="match status" value="1"/>
</dbReference>
<dbReference type="FunFam" id="3.30.160.60:FF:000145">
    <property type="entry name" value="Zinc finger protein 574"/>
    <property type="match status" value="1"/>
</dbReference>
<dbReference type="InterPro" id="IPR012934">
    <property type="entry name" value="Znf_AD"/>
</dbReference>
<feature type="binding site" evidence="9">
    <location>
        <position position="9"/>
    </location>
    <ligand>
        <name>Zn(2+)</name>
        <dbReference type="ChEBI" id="CHEBI:29105"/>
    </ligand>
</feature>
<evidence type="ECO:0000256" key="3">
    <source>
        <dbReference type="ARBA" id="ARBA00022737"/>
    </source>
</evidence>
<dbReference type="HOGENOM" id="CLU_886618_0_0_1"/>
<comment type="similarity">
    <text evidence="7">Belongs to the snail C2H2-type zinc-finger protein family.</text>
</comment>
<sequence length="352" mass="40835">MEQLICRTCLKTNLSSTNCVQIYNLVETNQMTIKDMLELFMPEMDLDLFEGEVVMCVQCSDSLRRAYLFKDTCLKTEERIYDYLQQYDIKLGKKISLRNIITHNLAGSKDLGDFKVPEGYLTSVQDSSYLNNTVIKPENPELGKSRKRSHSSGTKKSKSDNSSLKRSYTCDLCEYKAYRLDLLNTHKQKHDKNMLSVKEYKCDFCTYTTLRKRALDRHLFTHKGKSPHLCQICNKPFAEKYQLKLHMITHTGKELPHKCDECGKGYLTKSYLKQHKETRHLPEKCTECDDDECGHATRCYKCNLCEASFTDRRGLEAHTFTHTGGELPYKCPHCSFSTAWKGNLKKHLNNKH</sequence>
<evidence type="ECO:0000256" key="10">
    <source>
        <dbReference type="SAM" id="MobiDB-lite"/>
    </source>
</evidence>
<protein>
    <submittedName>
        <fullName evidence="13">Zinc finger protein 782-like Protein</fullName>
    </submittedName>
</protein>
<dbReference type="OrthoDB" id="6713977at2759"/>
<accession>D6WM79</accession>
<keyword evidence="6" id="KW-0539">Nucleus</keyword>
<keyword evidence="14" id="KW-1185">Reference proteome</keyword>
<dbReference type="KEGG" id="tca:103313166"/>
<reference evidence="13 14" key="1">
    <citation type="journal article" date="2008" name="Nature">
        <title>The genome of the model beetle and pest Tribolium castaneum.</title>
        <authorList>
            <consortium name="Tribolium Genome Sequencing Consortium"/>
            <person name="Richards S."/>
            <person name="Gibbs R.A."/>
            <person name="Weinstock G.M."/>
            <person name="Brown S.J."/>
            <person name="Denell R."/>
            <person name="Beeman R.W."/>
            <person name="Gibbs R."/>
            <person name="Beeman R.W."/>
            <person name="Brown S.J."/>
            <person name="Bucher G."/>
            <person name="Friedrich M."/>
            <person name="Grimmelikhuijzen C.J."/>
            <person name="Klingler M."/>
            <person name="Lorenzen M."/>
            <person name="Richards S."/>
            <person name="Roth S."/>
            <person name="Schroder R."/>
            <person name="Tautz D."/>
            <person name="Zdobnov E.M."/>
            <person name="Muzny D."/>
            <person name="Gibbs R.A."/>
            <person name="Weinstock G.M."/>
            <person name="Attaway T."/>
            <person name="Bell S."/>
            <person name="Buhay C.J."/>
            <person name="Chandrabose M.N."/>
            <person name="Chavez D."/>
            <person name="Clerk-Blankenburg K.P."/>
            <person name="Cree A."/>
            <person name="Dao M."/>
            <person name="Davis C."/>
            <person name="Chacko J."/>
            <person name="Dinh H."/>
            <person name="Dugan-Rocha S."/>
            <person name="Fowler G."/>
            <person name="Garner T.T."/>
            <person name="Garnes J."/>
            <person name="Gnirke A."/>
            <person name="Hawes A."/>
            <person name="Hernandez J."/>
            <person name="Hines S."/>
            <person name="Holder M."/>
            <person name="Hume J."/>
            <person name="Jhangiani S.N."/>
            <person name="Joshi V."/>
            <person name="Khan Z.M."/>
            <person name="Jackson L."/>
            <person name="Kovar C."/>
            <person name="Kowis A."/>
            <person name="Lee S."/>
            <person name="Lewis L.R."/>
            <person name="Margolis J."/>
            <person name="Morgan M."/>
            <person name="Nazareth L.V."/>
            <person name="Nguyen N."/>
            <person name="Okwuonu G."/>
            <person name="Parker D."/>
            <person name="Richards S."/>
            <person name="Ruiz S.J."/>
            <person name="Santibanez J."/>
            <person name="Savard J."/>
            <person name="Scherer S.E."/>
            <person name="Schneider B."/>
            <person name="Sodergren E."/>
            <person name="Tautz D."/>
            <person name="Vattahil S."/>
            <person name="Villasana D."/>
            <person name="White C.S."/>
            <person name="Wright R."/>
            <person name="Park Y."/>
            <person name="Beeman R.W."/>
            <person name="Lord J."/>
            <person name="Oppert B."/>
            <person name="Lorenzen M."/>
            <person name="Brown S."/>
            <person name="Wang L."/>
            <person name="Savard J."/>
            <person name="Tautz D."/>
            <person name="Richards S."/>
            <person name="Weinstock G."/>
            <person name="Gibbs R.A."/>
            <person name="Liu Y."/>
            <person name="Worley K."/>
            <person name="Weinstock G."/>
            <person name="Elsik C.G."/>
            <person name="Reese J.T."/>
            <person name="Elhaik E."/>
            <person name="Landan G."/>
            <person name="Graur D."/>
            <person name="Arensburger P."/>
            <person name="Atkinson P."/>
            <person name="Beeman R.W."/>
            <person name="Beidler J."/>
            <person name="Brown S.J."/>
            <person name="Demuth J.P."/>
            <person name="Drury D.W."/>
            <person name="Du Y.Z."/>
            <person name="Fujiwara H."/>
            <person name="Lorenzen M."/>
            <person name="Maselli V."/>
            <person name="Osanai M."/>
            <person name="Park Y."/>
            <person name="Robertson H.M."/>
            <person name="Tu Z."/>
            <person name="Wang J.J."/>
            <person name="Wang S."/>
            <person name="Richards S."/>
            <person name="Song H."/>
            <person name="Zhang L."/>
            <person name="Sodergren E."/>
            <person name="Werner D."/>
            <person name="Stanke M."/>
            <person name="Morgenstern B."/>
            <person name="Solovyev V."/>
            <person name="Kosarev P."/>
            <person name="Brown G."/>
            <person name="Chen H.C."/>
            <person name="Ermolaeva O."/>
            <person name="Hlavina W."/>
            <person name="Kapustin Y."/>
            <person name="Kiryutin B."/>
            <person name="Kitts P."/>
            <person name="Maglott D."/>
            <person name="Pruitt K."/>
            <person name="Sapojnikov V."/>
            <person name="Souvorov A."/>
            <person name="Mackey A.J."/>
            <person name="Waterhouse R.M."/>
            <person name="Wyder S."/>
            <person name="Zdobnov E.M."/>
            <person name="Zdobnov E.M."/>
            <person name="Wyder S."/>
            <person name="Kriventseva E.V."/>
            <person name="Kadowaki T."/>
            <person name="Bork P."/>
            <person name="Aranda M."/>
            <person name="Bao R."/>
            <person name="Beermann A."/>
            <person name="Berns N."/>
            <person name="Bolognesi R."/>
            <person name="Bonneton F."/>
            <person name="Bopp D."/>
            <person name="Brown S.J."/>
            <person name="Bucher G."/>
            <person name="Butts T."/>
            <person name="Chaumot A."/>
            <person name="Denell R.E."/>
            <person name="Ferrier D.E."/>
            <person name="Friedrich M."/>
            <person name="Gordon C.M."/>
            <person name="Jindra M."/>
            <person name="Klingler M."/>
            <person name="Lan Q."/>
            <person name="Lattorff H.M."/>
            <person name="Laudet V."/>
            <person name="von Levetsow C."/>
            <person name="Liu Z."/>
            <person name="Lutz R."/>
            <person name="Lynch J.A."/>
            <person name="da Fonseca R.N."/>
            <person name="Posnien N."/>
            <person name="Reuter R."/>
            <person name="Roth S."/>
            <person name="Savard J."/>
            <person name="Schinko J.B."/>
            <person name="Schmitt C."/>
            <person name="Schoppmeier M."/>
            <person name="Schroder R."/>
            <person name="Shippy T.D."/>
            <person name="Simonnet F."/>
            <person name="Marques-Souza H."/>
            <person name="Tautz D."/>
            <person name="Tomoyasu Y."/>
            <person name="Trauner J."/>
            <person name="Van der Zee M."/>
            <person name="Vervoort M."/>
            <person name="Wittkopp N."/>
            <person name="Wimmer E.A."/>
            <person name="Yang X."/>
            <person name="Jones A.K."/>
            <person name="Sattelle D.B."/>
            <person name="Ebert P.R."/>
            <person name="Nelson D."/>
            <person name="Scott J.G."/>
            <person name="Beeman R.W."/>
            <person name="Muthukrishnan S."/>
            <person name="Kramer K.J."/>
            <person name="Arakane Y."/>
            <person name="Beeman R.W."/>
            <person name="Zhu Q."/>
            <person name="Hogenkamp D."/>
            <person name="Dixit R."/>
            <person name="Oppert B."/>
            <person name="Jiang H."/>
            <person name="Zou Z."/>
            <person name="Marshall J."/>
            <person name="Elpidina E."/>
            <person name="Vinokurov K."/>
            <person name="Oppert C."/>
            <person name="Zou Z."/>
            <person name="Evans J."/>
            <person name="Lu Z."/>
            <person name="Zhao P."/>
            <person name="Sumathipala N."/>
            <person name="Altincicek B."/>
            <person name="Vilcinskas A."/>
            <person name="Williams M."/>
            <person name="Hultmark D."/>
            <person name="Hetru C."/>
            <person name="Jiang H."/>
            <person name="Grimmelikhuijzen C.J."/>
            <person name="Hauser F."/>
            <person name="Cazzamali G."/>
            <person name="Williamson M."/>
            <person name="Park Y."/>
            <person name="Li B."/>
            <person name="Tanaka Y."/>
            <person name="Predel R."/>
            <person name="Neupert S."/>
            <person name="Schachtner J."/>
            <person name="Verleyen P."/>
            <person name="Raible F."/>
            <person name="Bork P."/>
            <person name="Friedrich M."/>
            <person name="Walden K.K."/>
            <person name="Robertson H.M."/>
            <person name="Angeli S."/>
            <person name="Foret S."/>
            <person name="Bucher G."/>
            <person name="Schuetz S."/>
            <person name="Maleszka R."/>
            <person name="Wimmer E.A."/>
            <person name="Beeman R.W."/>
            <person name="Lorenzen M."/>
            <person name="Tomoyasu Y."/>
            <person name="Miller S.C."/>
            <person name="Grossmann D."/>
            <person name="Bucher G."/>
        </authorList>
    </citation>
    <scope>NUCLEOTIDE SEQUENCE [LARGE SCALE GENOMIC DNA]</scope>
    <source>
        <strain evidence="13 14">Georgia GA2</strain>
    </source>
</reference>
<evidence type="ECO:0000256" key="7">
    <source>
        <dbReference type="ARBA" id="ARBA00037948"/>
    </source>
</evidence>
<evidence type="ECO:0000313" key="13">
    <source>
        <dbReference type="EMBL" id="EFA04233.2"/>
    </source>
</evidence>
<feature type="domain" description="C2H2-type" evidence="11">
    <location>
        <begin position="300"/>
        <end position="327"/>
    </location>
</feature>
<evidence type="ECO:0000256" key="9">
    <source>
        <dbReference type="PROSITE-ProRule" id="PRU01263"/>
    </source>
</evidence>
<evidence type="ECO:0000313" key="14">
    <source>
        <dbReference type="Proteomes" id="UP000007266"/>
    </source>
</evidence>
<dbReference type="GO" id="GO:0043035">
    <property type="term" value="F:chromatin insulator sequence binding"/>
    <property type="evidence" value="ECO:0000318"/>
    <property type="project" value="GO_Central"/>
</dbReference>
<evidence type="ECO:0000256" key="2">
    <source>
        <dbReference type="ARBA" id="ARBA00022723"/>
    </source>
</evidence>
<dbReference type="Pfam" id="PF13909">
    <property type="entry name" value="zf-H2C2_5"/>
    <property type="match status" value="1"/>
</dbReference>
<evidence type="ECO:0000256" key="1">
    <source>
        <dbReference type="ARBA" id="ARBA00004123"/>
    </source>
</evidence>